<dbReference type="RefSeq" id="WP_057953900.1">
    <property type="nucleotide sequence ID" value="NZ_CP013118.1"/>
</dbReference>
<organism evidence="2 3">
    <name type="scientific">Salinivirga cyanobacteriivorans</name>
    <dbReference type="NCBI Taxonomy" id="1307839"/>
    <lineage>
        <taxon>Bacteria</taxon>
        <taxon>Pseudomonadati</taxon>
        <taxon>Bacteroidota</taxon>
        <taxon>Bacteroidia</taxon>
        <taxon>Bacteroidales</taxon>
        <taxon>Salinivirgaceae</taxon>
        <taxon>Salinivirga</taxon>
    </lineage>
</organism>
<sequence precursor="true">MRNRIVLFLIFASLFSGVKAQENEKPVVKWYGYINYESIFDSYESVTTRDAELYLFPSRKGDNNTNGQLEMLALQSRLGVNVKGPEVLGAQSSGKIEGDFFGTSEDFKNLFRIRHAFMKLKWDKASLLMGQYWHPMFGPEVFPRVLAFGAAAIYNPLNRAPQIRFDYNLTPGFRATFAALGHGYHFSKGPTSDINGGIDASDDQRDAAVPDMQVQLLAGKKKGFQVGITAGYMMLEPRVATGVDTINDNTIGTYNFNAFAKYNTGRFTAQAKFSYGQNMSQYVMLGGYGKLLSDSNKTHNYSYTPYKIYSIWGELAYKPNDNLQVGIFGGLTGNLGTEEKVDLDNTYIRGDKISQLLRVSPRITYTINHFRFGFEYIYNAADYGIKESVDEYGVFDETEQSVNHRIILAARYFF</sequence>
<evidence type="ECO:0000313" key="3">
    <source>
        <dbReference type="Proteomes" id="UP000064893"/>
    </source>
</evidence>
<feature type="chain" id="PRO_5006599629" evidence="1">
    <location>
        <begin position="21"/>
        <end position="414"/>
    </location>
</feature>
<evidence type="ECO:0000256" key="1">
    <source>
        <dbReference type="SAM" id="SignalP"/>
    </source>
</evidence>
<dbReference type="SUPFAM" id="SSF56935">
    <property type="entry name" value="Porins"/>
    <property type="match status" value="1"/>
</dbReference>
<dbReference type="EMBL" id="CP013118">
    <property type="protein sequence ID" value="ALO16538.1"/>
    <property type="molecule type" value="Genomic_DNA"/>
</dbReference>
<dbReference type="KEGG" id="blq:L21SP5_02918"/>
<accession>A0A0S2I2T9</accession>
<keyword evidence="1" id="KW-0732">Signal</keyword>
<name>A0A0S2I2T9_9BACT</name>
<proteinExistence type="predicted"/>
<evidence type="ECO:0000313" key="2">
    <source>
        <dbReference type="EMBL" id="ALO16538.1"/>
    </source>
</evidence>
<dbReference type="Proteomes" id="UP000064893">
    <property type="component" value="Chromosome"/>
</dbReference>
<feature type="signal peptide" evidence="1">
    <location>
        <begin position="1"/>
        <end position="20"/>
    </location>
</feature>
<dbReference type="OrthoDB" id="9802177at2"/>
<protein>
    <submittedName>
        <fullName evidence="2">Uncharacterized protein</fullName>
    </submittedName>
</protein>
<dbReference type="STRING" id="1307839.L21SP5_02918"/>
<reference evidence="2 3" key="1">
    <citation type="submission" date="2015-11" db="EMBL/GenBank/DDBJ databases">
        <title>Description and complete genome sequence of a novel strain predominating in hypersaline microbial mats and representing a new family of the Bacteriodetes phylum.</title>
        <authorList>
            <person name="Spring S."/>
            <person name="Bunk B."/>
            <person name="Sproer C."/>
            <person name="Klenk H.-P."/>
        </authorList>
    </citation>
    <scope>NUCLEOTIDE SEQUENCE [LARGE SCALE GENOMIC DNA]</scope>
    <source>
        <strain evidence="2 3">L21-Spi-D4</strain>
    </source>
</reference>
<dbReference type="AlphaFoldDB" id="A0A0S2I2T9"/>
<gene>
    <name evidence="2" type="ORF">L21SP5_02918</name>
</gene>
<keyword evidence="3" id="KW-1185">Reference proteome</keyword>